<reference evidence="2" key="2">
    <citation type="submission" date="2020-06" db="EMBL/GenBank/DDBJ databases">
        <title>Helianthus annuus Genome sequencing and assembly Release 2.</title>
        <authorList>
            <person name="Gouzy J."/>
            <person name="Langlade N."/>
            <person name="Munos S."/>
        </authorList>
    </citation>
    <scope>NUCLEOTIDE SEQUENCE</scope>
    <source>
        <tissue evidence="2">Leaves</tissue>
    </source>
</reference>
<feature type="transmembrane region" description="Helical" evidence="1">
    <location>
        <begin position="34"/>
        <end position="61"/>
    </location>
</feature>
<dbReference type="Gramene" id="mRNA:HanXRQr2_Chr11g0503291">
    <property type="protein sequence ID" value="CDS:HanXRQr2_Chr11g0503291.1"/>
    <property type="gene ID" value="HanXRQr2_Chr11g0503291"/>
</dbReference>
<gene>
    <name evidence="2" type="ORF">HanXRQr2_Chr11g0503291</name>
</gene>
<keyword evidence="1" id="KW-0812">Transmembrane</keyword>
<dbReference type="AlphaFoldDB" id="A0A9K3HRP6"/>
<dbReference type="Proteomes" id="UP000215914">
    <property type="component" value="Unassembled WGS sequence"/>
</dbReference>
<keyword evidence="1" id="KW-1133">Transmembrane helix</keyword>
<name>A0A9K3HRP6_HELAN</name>
<sequence length="66" mass="7506">MLMAYEDKSAYAMCIFSFAIGPDVEPITFVGKTLLCFILFILLLTYGSIESVICICLWMFFCCHAF</sequence>
<protein>
    <submittedName>
        <fullName evidence="2">Nucleotide diphosphatase</fullName>
        <ecNumber evidence="2">3.6.1.9</ecNumber>
    </submittedName>
</protein>
<reference evidence="2" key="1">
    <citation type="journal article" date="2017" name="Nature">
        <title>The sunflower genome provides insights into oil metabolism, flowering and Asterid evolution.</title>
        <authorList>
            <person name="Badouin H."/>
            <person name="Gouzy J."/>
            <person name="Grassa C.J."/>
            <person name="Murat F."/>
            <person name="Staton S.E."/>
            <person name="Cottret L."/>
            <person name="Lelandais-Briere C."/>
            <person name="Owens G.L."/>
            <person name="Carrere S."/>
            <person name="Mayjonade B."/>
            <person name="Legrand L."/>
            <person name="Gill N."/>
            <person name="Kane N.C."/>
            <person name="Bowers J.E."/>
            <person name="Hubner S."/>
            <person name="Bellec A."/>
            <person name="Berard A."/>
            <person name="Berges H."/>
            <person name="Blanchet N."/>
            <person name="Boniface M.C."/>
            <person name="Brunel D."/>
            <person name="Catrice O."/>
            <person name="Chaidir N."/>
            <person name="Claudel C."/>
            <person name="Donnadieu C."/>
            <person name="Faraut T."/>
            <person name="Fievet G."/>
            <person name="Helmstetter N."/>
            <person name="King M."/>
            <person name="Knapp S.J."/>
            <person name="Lai Z."/>
            <person name="Le Paslier M.C."/>
            <person name="Lippi Y."/>
            <person name="Lorenzon L."/>
            <person name="Mandel J.R."/>
            <person name="Marage G."/>
            <person name="Marchand G."/>
            <person name="Marquand E."/>
            <person name="Bret-Mestries E."/>
            <person name="Morien E."/>
            <person name="Nambeesan S."/>
            <person name="Nguyen T."/>
            <person name="Pegot-Espagnet P."/>
            <person name="Pouilly N."/>
            <person name="Raftis F."/>
            <person name="Sallet E."/>
            <person name="Schiex T."/>
            <person name="Thomas J."/>
            <person name="Vandecasteele C."/>
            <person name="Vares D."/>
            <person name="Vear F."/>
            <person name="Vautrin S."/>
            <person name="Crespi M."/>
            <person name="Mangin B."/>
            <person name="Burke J.M."/>
            <person name="Salse J."/>
            <person name="Munos S."/>
            <person name="Vincourt P."/>
            <person name="Rieseberg L.H."/>
            <person name="Langlade N.B."/>
        </authorList>
    </citation>
    <scope>NUCLEOTIDE SEQUENCE</scope>
    <source>
        <tissue evidence="2">Leaves</tissue>
    </source>
</reference>
<organism evidence="2 3">
    <name type="scientific">Helianthus annuus</name>
    <name type="common">Common sunflower</name>
    <dbReference type="NCBI Taxonomy" id="4232"/>
    <lineage>
        <taxon>Eukaryota</taxon>
        <taxon>Viridiplantae</taxon>
        <taxon>Streptophyta</taxon>
        <taxon>Embryophyta</taxon>
        <taxon>Tracheophyta</taxon>
        <taxon>Spermatophyta</taxon>
        <taxon>Magnoliopsida</taxon>
        <taxon>eudicotyledons</taxon>
        <taxon>Gunneridae</taxon>
        <taxon>Pentapetalae</taxon>
        <taxon>asterids</taxon>
        <taxon>campanulids</taxon>
        <taxon>Asterales</taxon>
        <taxon>Asteraceae</taxon>
        <taxon>Asteroideae</taxon>
        <taxon>Heliantheae alliance</taxon>
        <taxon>Heliantheae</taxon>
        <taxon>Helianthus</taxon>
    </lineage>
</organism>
<proteinExistence type="predicted"/>
<accession>A0A9K3HRP6</accession>
<dbReference type="GO" id="GO:0047429">
    <property type="term" value="F:nucleoside triphosphate diphosphatase activity"/>
    <property type="evidence" value="ECO:0007669"/>
    <property type="project" value="UniProtKB-EC"/>
</dbReference>
<dbReference type="EC" id="3.6.1.9" evidence="2"/>
<comment type="caution">
    <text evidence="2">The sequence shown here is derived from an EMBL/GenBank/DDBJ whole genome shotgun (WGS) entry which is preliminary data.</text>
</comment>
<keyword evidence="2" id="KW-0378">Hydrolase</keyword>
<evidence type="ECO:0000313" key="3">
    <source>
        <dbReference type="Proteomes" id="UP000215914"/>
    </source>
</evidence>
<evidence type="ECO:0000313" key="2">
    <source>
        <dbReference type="EMBL" id="KAF5783040.1"/>
    </source>
</evidence>
<keyword evidence="3" id="KW-1185">Reference proteome</keyword>
<keyword evidence="1" id="KW-0472">Membrane</keyword>
<evidence type="ECO:0000256" key="1">
    <source>
        <dbReference type="SAM" id="Phobius"/>
    </source>
</evidence>
<dbReference type="EMBL" id="MNCJ02000326">
    <property type="protein sequence ID" value="KAF5783040.1"/>
    <property type="molecule type" value="Genomic_DNA"/>
</dbReference>